<evidence type="ECO:0000256" key="4">
    <source>
        <dbReference type="ARBA" id="ARBA00022705"/>
    </source>
</evidence>
<dbReference type="GO" id="GO:0005524">
    <property type="term" value="F:ATP binding"/>
    <property type="evidence" value="ECO:0007669"/>
    <property type="project" value="UniProtKB-KW"/>
</dbReference>
<name>A0A448PDV5_9ACTO</name>
<proteinExistence type="inferred from homology"/>
<dbReference type="EMBL" id="LR134476">
    <property type="protein sequence ID" value="VEI13116.1"/>
    <property type="molecule type" value="Genomic_DNA"/>
</dbReference>
<dbReference type="GO" id="GO:0006261">
    <property type="term" value="P:DNA-templated DNA replication"/>
    <property type="evidence" value="ECO:0007669"/>
    <property type="project" value="TreeGrafter"/>
</dbReference>
<comment type="similarity">
    <text evidence="1 11">Belongs to the DnaX/STICHEL family.</text>
</comment>
<keyword evidence="6 11" id="KW-0547">Nucleotide-binding</keyword>
<evidence type="ECO:0000256" key="10">
    <source>
        <dbReference type="ARBA" id="ARBA00049244"/>
    </source>
</evidence>
<dbReference type="InterPro" id="IPR045085">
    <property type="entry name" value="HLD_clamp_pol_III_gamma_tau"/>
</dbReference>
<dbReference type="Pfam" id="PF13177">
    <property type="entry name" value="DNA_pol3_delta2"/>
    <property type="match status" value="1"/>
</dbReference>
<dbReference type="Pfam" id="PF22608">
    <property type="entry name" value="DNAX_ATPase_lid"/>
    <property type="match status" value="1"/>
</dbReference>
<protein>
    <recommendedName>
        <fullName evidence="11">DNA polymerase III subunit gamma/tau</fullName>
        <ecNumber evidence="11">2.7.7.7</ecNumber>
    </recommendedName>
</protein>
<dbReference type="InterPro" id="IPR008921">
    <property type="entry name" value="DNA_pol3_clamp-load_cplx_C"/>
</dbReference>
<keyword evidence="5" id="KW-0479">Metal-binding</keyword>
<feature type="compositionally biased region" description="Low complexity" evidence="12">
    <location>
        <begin position="450"/>
        <end position="482"/>
    </location>
</feature>
<evidence type="ECO:0000256" key="8">
    <source>
        <dbReference type="ARBA" id="ARBA00022840"/>
    </source>
</evidence>
<evidence type="ECO:0000256" key="12">
    <source>
        <dbReference type="SAM" id="MobiDB-lite"/>
    </source>
</evidence>
<dbReference type="InterPro" id="IPR003593">
    <property type="entry name" value="AAA+_ATPase"/>
</dbReference>
<feature type="compositionally biased region" description="Basic and acidic residues" evidence="12">
    <location>
        <begin position="419"/>
        <end position="441"/>
    </location>
</feature>
<feature type="compositionally biased region" description="Pro residues" evidence="12">
    <location>
        <begin position="620"/>
        <end position="654"/>
    </location>
</feature>
<evidence type="ECO:0000256" key="7">
    <source>
        <dbReference type="ARBA" id="ARBA00022833"/>
    </source>
</evidence>
<evidence type="ECO:0000256" key="2">
    <source>
        <dbReference type="ARBA" id="ARBA00022679"/>
    </source>
</evidence>
<dbReference type="CDD" id="cd18137">
    <property type="entry name" value="HLD_clamp_pol_III_gamma_tau"/>
    <property type="match status" value="1"/>
</dbReference>
<evidence type="ECO:0000259" key="13">
    <source>
        <dbReference type="SMART" id="SM00382"/>
    </source>
</evidence>
<feature type="compositionally biased region" description="Low complexity" evidence="12">
    <location>
        <begin position="608"/>
        <end position="619"/>
    </location>
</feature>
<evidence type="ECO:0000313" key="15">
    <source>
        <dbReference type="Proteomes" id="UP000269542"/>
    </source>
</evidence>
<dbReference type="Pfam" id="PF12169">
    <property type="entry name" value="DNA_pol3_gamma3"/>
    <property type="match status" value="1"/>
</dbReference>
<keyword evidence="8 11" id="KW-0067">ATP-binding</keyword>
<evidence type="ECO:0000256" key="1">
    <source>
        <dbReference type="ARBA" id="ARBA00006360"/>
    </source>
</evidence>
<evidence type="ECO:0000256" key="6">
    <source>
        <dbReference type="ARBA" id="ARBA00022741"/>
    </source>
</evidence>
<evidence type="ECO:0000256" key="11">
    <source>
        <dbReference type="RuleBase" id="RU364063"/>
    </source>
</evidence>
<dbReference type="InterPro" id="IPR022754">
    <property type="entry name" value="DNA_pol_III_gamma-3"/>
</dbReference>
<keyword evidence="4 11" id="KW-0235">DNA replication</keyword>
<dbReference type="GO" id="GO:0046872">
    <property type="term" value="F:metal ion binding"/>
    <property type="evidence" value="ECO:0007669"/>
    <property type="project" value="UniProtKB-KW"/>
</dbReference>
<comment type="function">
    <text evidence="11">DNA polymerase III is a complex, multichain enzyme responsible for most of the replicative synthesis in bacteria. This DNA polymerase also exhibits 3' to 5' exonuclease activity.</text>
</comment>
<dbReference type="GO" id="GO:0003677">
    <property type="term" value="F:DNA binding"/>
    <property type="evidence" value="ECO:0007669"/>
    <property type="project" value="InterPro"/>
</dbReference>
<keyword evidence="9 11" id="KW-0239">DNA-directed DNA polymerase</keyword>
<dbReference type="InterPro" id="IPR012763">
    <property type="entry name" value="DNA_pol_III_sug/sutau_N"/>
</dbReference>
<dbReference type="GO" id="GO:0009360">
    <property type="term" value="C:DNA polymerase III complex"/>
    <property type="evidence" value="ECO:0007669"/>
    <property type="project" value="InterPro"/>
</dbReference>
<dbReference type="SMART" id="SM00382">
    <property type="entry name" value="AAA"/>
    <property type="match status" value="1"/>
</dbReference>
<dbReference type="InterPro" id="IPR050238">
    <property type="entry name" value="DNA_Rep/Repair_Clamp_Loader"/>
</dbReference>
<keyword evidence="3 11" id="KW-0548">Nucleotidyltransferase</keyword>
<dbReference type="PANTHER" id="PTHR11669">
    <property type="entry name" value="REPLICATION FACTOR C / DNA POLYMERASE III GAMMA-TAU SUBUNIT"/>
    <property type="match status" value="1"/>
</dbReference>
<dbReference type="InterPro" id="IPR027417">
    <property type="entry name" value="P-loop_NTPase"/>
</dbReference>
<dbReference type="Gene3D" id="3.40.50.300">
    <property type="entry name" value="P-loop containing nucleotide triphosphate hydrolases"/>
    <property type="match status" value="1"/>
</dbReference>
<evidence type="ECO:0000256" key="9">
    <source>
        <dbReference type="ARBA" id="ARBA00022932"/>
    </source>
</evidence>
<comment type="subunit">
    <text evidence="11">DNA polymerase III contains a core (composed of alpha, epsilon and theta chains) that associates with a tau subunit. This core dimerizes to form the POLIII' complex. PolIII' associates with the gamma complex (composed of gamma, delta, delta', psi and chi chains) and with the beta chain to form the complete DNA polymerase III complex.</text>
</comment>
<feature type="region of interest" description="Disordered" evidence="12">
    <location>
        <begin position="374"/>
        <end position="521"/>
    </location>
</feature>
<dbReference type="FunFam" id="3.40.50.300:FF:000014">
    <property type="entry name" value="DNA polymerase III subunit gamma/tau"/>
    <property type="match status" value="1"/>
</dbReference>
<organism evidence="14 15">
    <name type="scientific">Trueperella bialowiezensis</name>
    <dbReference type="NCBI Taxonomy" id="312285"/>
    <lineage>
        <taxon>Bacteria</taxon>
        <taxon>Bacillati</taxon>
        <taxon>Actinomycetota</taxon>
        <taxon>Actinomycetes</taxon>
        <taxon>Actinomycetales</taxon>
        <taxon>Actinomycetaceae</taxon>
        <taxon>Trueperella</taxon>
    </lineage>
</organism>
<reference evidence="14 15" key="1">
    <citation type="submission" date="2018-12" db="EMBL/GenBank/DDBJ databases">
        <authorList>
            <consortium name="Pathogen Informatics"/>
        </authorList>
    </citation>
    <scope>NUCLEOTIDE SEQUENCE [LARGE SCALE GENOMIC DNA]</scope>
    <source>
        <strain evidence="14 15">NCTC13354</strain>
    </source>
</reference>
<feature type="compositionally biased region" description="Low complexity" evidence="12">
    <location>
        <begin position="502"/>
        <end position="518"/>
    </location>
</feature>
<dbReference type="CDD" id="cd00009">
    <property type="entry name" value="AAA"/>
    <property type="match status" value="1"/>
</dbReference>
<evidence type="ECO:0000256" key="3">
    <source>
        <dbReference type="ARBA" id="ARBA00022695"/>
    </source>
</evidence>
<evidence type="ECO:0000313" key="14">
    <source>
        <dbReference type="EMBL" id="VEI13116.1"/>
    </source>
</evidence>
<keyword evidence="7" id="KW-0862">Zinc</keyword>
<sequence>MGVSIALYRRYRPETFQEVIGQDHVVQPLMAALDAGRTTHAYLFSGPRGCGKTTSARILARALNCVEYPTATPCGTCPSCVELARDGSGSLDVVEMDAASHGGVDDARELREQAGFAPVRDRFKIFIIDEAHMVTNQGFNALLKLVEEPPAHVKFIFATTEPEKVIGTIRSRTHHYPFRLVPPQVLEEYLAKLTEAEGVKAGHDLLSLVVRAGTGSVRDTLSVLDQIIGGSDGTVLDYERAVSLLGYTSAHLLDDAVAAIAARDGAALFGVVDSVVKSGHDSRRFVEDLLQRLRDLVIIALAGDEAKDVFVSVPEDQYARMVAQAEQLGAQRASLAADLTNDALTEMVGATAPRLQLELLCARLVVTRPVVAQTEVSDEPAEPTPEVASQLARLQGEDPEQAARAQAKRAGSMPQGKGVRGEPRRSSEPRTRSESNTDPRNRPMPAMPGATVSQVPPVPASQVQPAPAAQQPPVETVQAAPQTSVSEPEHKRPAPPAREPAQDQPATAQQADPQQPQTGETDLATIANNWQAIVADPNLSKIARAQLDAATGPVALDGGVLVVGFEQPGVANAFTARGAREVQQVLNAQFGLNLQVEGRAGGEPPAPKASAAQAAAPAQPAAPPVAPPTPPAAPAPPAPSAPSPAPAAPSPEPSAPAEQLSEPDLESSGVFEDFPMPPPHEDPFAPEDPYSSTVTGTWAPPPAELDGEPGNGVVDPDDLPDEPEPDPEEEIWEGASADDPEISQSNLVGLQVVLNQFDAKVIEEITH</sequence>
<comment type="catalytic activity">
    <reaction evidence="10 11">
        <text>DNA(n) + a 2'-deoxyribonucleoside 5'-triphosphate = DNA(n+1) + diphosphate</text>
        <dbReference type="Rhea" id="RHEA:22508"/>
        <dbReference type="Rhea" id="RHEA-COMP:17339"/>
        <dbReference type="Rhea" id="RHEA-COMP:17340"/>
        <dbReference type="ChEBI" id="CHEBI:33019"/>
        <dbReference type="ChEBI" id="CHEBI:61560"/>
        <dbReference type="ChEBI" id="CHEBI:173112"/>
        <dbReference type="EC" id="2.7.7.7"/>
    </reaction>
</comment>
<dbReference type="Gene3D" id="1.10.8.60">
    <property type="match status" value="1"/>
</dbReference>
<feature type="region of interest" description="Disordered" evidence="12">
    <location>
        <begin position="597"/>
        <end position="741"/>
    </location>
</feature>
<dbReference type="Gene3D" id="1.20.272.10">
    <property type="match status" value="1"/>
</dbReference>
<keyword evidence="2 11" id="KW-0808">Transferase</keyword>
<dbReference type="PANTHER" id="PTHR11669:SF0">
    <property type="entry name" value="PROTEIN STICHEL-LIKE 2"/>
    <property type="match status" value="1"/>
</dbReference>
<dbReference type="SUPFAM" id="SSF48019">
    <property type="entry name" value="post-AAA+ oligomerization domain-like"/>
    <property type="match status" value="1"/>
</dbReference>
<dbReference type="SUPFAM" id="SSF52540">
    <property type="entry name" value="P-loop containing nucleoside triphosphate hydrolases"/>
    <property type="match status" value="1"/>
</dbReference>
<keyword evidence="15" id="KW-1185">Reference proteome</keyword>
<feature type="domain" description="AAA+ ATPase" evidence="13">
    <location>
        <begin position="38"/>
        <end position="186"/>
    </location>
</feature>
<feature type="compositionally biased region" description="Acidic residues" evidence="12">
    <location>
        <begin position="715"/>
        <end position="741"/>
    </location>
</feature>
<dbReference type="EC" id="2.7.7.7" evidence="11"/>
<gene>
    <name evidence="14" type="primary">dnaX_1</name>
    <name evidence="11" type="synonym">dnaX</name>
    <name evidence="14" type="ORF">NCTC13354_00820</name>
</gene>
<evidence type="ECO:0000256" key="5">
    <source>
        <dbReference type="ARBA" id="ARBA00022723"/>
    </source>
</evidence>
<dbReference type="GO" id="GO:0003887">
    <property type="term" value="F:DNA-directed DNA polymerase activity"/>
    <property type="evidence" value="ECO:0007669"/>
    <property type="project" value="UniProtKB-KW"/>
</dbReference>
<dbReference type="NCBIfam" id="TIGR02397">
    <property type="entry name" value="dnaX_nterm"/>
    <property type="match status" value="1"/>
</dbReference>
<dbReference type="KEGG" id="tbw:NCTC13354_00820"/>
<dbReference type="AlphaFoldDB" id="A0A448PDV5"/>
<dbReference type="NCBIfam" id="NF005846">
    <property type="entry name" value="PRK07764.1-6"/>
    <property type="match status" value="1"/>
</dbReference>
<dbReference type="Proteomes" id="UP000269542">
    <property type="component" value="Chromosome"/>
</dbReference>
<accession>A0A448PDV5</accession>